<dbReference type="Gene3D" id="3.90.850.10">
    <property type="entry name" value="Fumarylacetoacetase-like, C-terminal domain"/>
    <property type="match status" value="1"/>
</dbReference>
<sequence>MSTWKHLIRFLDDEGQSYLASLPAPQTTSEIVSSTVTGYASFADLLEQNGRLNTDLVTQVLSPLPFEGDIICIGTNYREHAKEANLPVPLDPVMWYKPRRALAGPGEVPIPPIAANGFLDYEGELCIVLSRDARDVKVEEAPDYILGYTIGNDLTARFYQDPKRGGGQFTRCKAYDGFAPLGPILTNAKTFGGVGDKKITTKVNGTVFQNSLCDLIHGPETLVSFLSQGTTLPAGTVIMTGSPPGIGYFQNPKLNLKDGDIVEVEISDIGTLTNKIVFQ</sequence>
<proteinExistence type="inferred from homology"/>
<dbReference type="PANTHER" id="PTHR11820:SF86">
    <property type="entry name" value="FUMARYLACETOACETATE HYDROLASE FAMILY PROTEIN (AFU_ORTHOLOGUE AFUA_7G07000)"/>
    <property type="match status" value="1"/>
</dbReference>
<dbReference type="GO" id="GO:0006107">
    <property type="term" value="P:oxaloacetate metabolic process"/>
    <property type="evidence" value="ECO:0007669"/>
    <property type="project" value="UniProtKB-ARBA"/>
</dbReference>
<evidence type="ECO:0000256" key="2">
    <source>
        <dbReference type="ARBA" id="ARBA00022723"/>
    </source>
</evidence>
<evidence type="ECO:0000256" key="1">
    <source>
        <dbReference type="ARBA" id="ARBA00010211"/>
    </source>
</evidence>
<name>A0A9P9KT02_FUSSL</name>
<keyword evidence="4" id="KW-0413">Isomerase</keyword>
<organism evidence="4 5">
    <name type="scientific">Fusarium solani</name>
    <name type="common">Filamentous fungus</name>
    <dbReference type="NCBI Taxonomy" id="169388"/>
    <lineage>
        <taxon>Eukaryota</taxon>
        <taxon>Fungi</taxon>
        <taxon>Dikarya</taxon>
        <taxon>Ascomycota</taxon>
        <taxon>Pezizomycotina</taxon>
        <taxon>Sordariomycetes</taxon>
        <taxon>Hypocreomycetidae</taxon>
        <taxon>Hypocreales</taxon>
        <taxon>Nectriaceae</taxon>
        <taxon>Fusarium</taxon>
        <taxon>Fusarium solani species complex</taxon>
    </lineage>
</organism>
<dbReference type="Proteomes" id="UP000736672">
    <property type="component" value="Unassembled WGS sequence"/>
</dbReference>
<dbReference type="EMBL" id="JAGTJS010000005">
    <property type="protein sequence ID" value="KAH7267927.1"/>
    <property type="molecule type" value="Genomic_DNA"/>
</dbReference>
<dbReference type="InterPro" id="IPR036663">
    <property type="entry name" value="Fumarylacetoacetase_C_sf"/>
</dbReference>
<dbReference type="GO" id="GO:0046872">
    <property type="term" value="F:metal ion binding"/>
    <property type="evidence" value="ECO:0007669"/>
    <property type="project" value="UniProtKB-KW"/>
</dbReference>
<protein>
    <submittedName>
        <fullName evidence="4">2-hydroxyhepta-2,4-diene-1,7-dioate isomerase</fullName>
    </submittedName>
</protein>
<dbReference type="InterPro" id="IPR011234">
    <property type="entry name" value="Fumarylacetoacetase-like_C"/>
</dbReference>
<evidence type="ECO:0000313" key="5">
    <source>
        <dbReference type="Proteomes" id="UP000736672"/>
    </source>
</evidence>
<evidence type="ECO:0000259" key="3">
    <source>
        <dbReference type="Pfam" id="PF01557"/>
    </source>
</evidence>
<reference evidence="4" key="1">
    <citation type="journal article" date="2021" name="Nat. Commun.">
        <title>Genetic determinants of endophytism in the Arabidopsis root mycobiome.</title>
        <authorList>
            <person name="Mesny F."/>
            <person name="Miyauchi S."/>
            <person name="Thiergart T."/>
            <person name="Pickel B."/>
            <person name="Atanasova L."/>
            <person name="Karlsson M."/>
            <person name="Huettel B."/>
            <person name="Barry K.W."/>
            <person name="Haridas S."/>
            <person name="Chen C."/>
            <person name="Bauer D."/>
            <person name="Andreopoulos W."/>
            <person name="Pangilinan J."/>
            <person name="LaButti K."/>
            <person name="Riley R."/>
            <person name="Lipzen A."/>
            <person name="Clum A."/>
            <person name="Drula E."/>
            <person name="Henrissat B."/>
            <person name="Kohler A."/>
            <person name="Grigoriev I.V."/>
            <person name="Martin F.M."/>
            <person name="Hacquard S."/>
        </authorList>
    </citation>
    <scope>NUCLEOTIDE SEQUENCE</scope>
    <source>
        <strain evidence="4">FSSC 5 MPI-SDFR-AT-0091</strain>
    </source>
</reference>
<dbReference type="GO" id="GO:0050163">
    <property type="term" value="F:oxaloacetate tautomerase activity"/>
    <property type="evidence" value="ECO:0007669"/>
    <property type="project" value="UniProtKB-ARBA"/>
</dbReference>
<dbReference type="GO" id="GO:0018773">
    <property type="term" value="F:acetylpyruvate hydrolase activity"/>
    <property type="evidence" value="ECO:0007669"/>
    <property type="project" value="TreeGrafter"/>
</dbReference>
<dbReference type="Pfam" id="PF01557">
    <property type="entry name" value="FAA_hydrolase"/>
    <property type="match status" value="1"/>
</dbReference>
<dbReference type="FunFam" id="3.90.850.10:FF:000002">
    <property type="entry name" value="2-hydroxyhepta-2,4-diene-1,7-dioate isomerase"/>
    <property type="match status" value="1"/>
</dbReference>
<accession>A0A9P9KT02</accession>
<dbReference type="AlphaFoldDB" id="A0A9P9KT02"/>
<dbReference type="PANTHER" id="PTHR11820">
    <property type="entry name" value="ACYLPYRUVASE"/>
    <property type="match status" value="1"/>
</dbReference>
<dbReference type="OrthoDB" id="411064at2759"/>
<feature type="domain" description="Fumarylacetoacetase-like C-terminal" evidence="3">
    <location>
        <begin position="70"/>
        <end position="277"/>
    </location>
</feature>
<gene>
    <name evidence="4" type="ORF">B0J15DRAFT_577689</name>
</gene>
<keyword evidence="5" id="KW-1185">Reference proteome</keyword>
<evidence type="ECO:0000313" key="4">
    <source>
        <dbReference type="EMBL" id="KAH7267927.1"/>
    </source>
</evidence>
<comment type="caution">
    <text evidence="4">The sequence shown here is derived from an EMBL/GenBank/DDBJ whole genome shotgun (WGS) entry which is preliminary data.</text>
</comment>
<keyword evidence="2" id="KW-0479">Metal-binding</keyword>
<dbReference type="SUPFAM" id="SSF56529">
    <property type="entry name" value="FAH"/>
    <property type="match status" value="1"/>
</dbReference>
<comment type="similarity">
    <text evidence="1">Belongs to the FAH family.</text>
</comment>